<protein>
    <recommendedName>
        <fullName evidence="4">ECF transporter S component</fullName>
    </recommendedName>
</protein>
<proteinExistence type="predicted"/>
<evidence type="ECO:0000313" key="2">
    <source>
        <dbReference type="EMBL" id="TWT75418.1"/>
    </source>
</evidence>
<keyword evidence="1" id="KW-0812">Transmembrane</keyword>
<evidence type="ECO:0000313" key="3">
    <source>
        <dbReference type="Proteomes" id="UP000318053"/>
    </source>
</evidence>
<feature type="transmembrane region" description="Helical" evidence="1">
    <location>
        <begin position="117"/>
        <end position="138"/>
    </location>
</feature>
<comment type="caution">
    <text evidence="2">The sequence shown here is derived from an EMBL/GenBank/DDBJ whole genome shotgun (WGS) entry which is preliminary data.</text>
</comment>
<dbReference type="EMBL" id="SJPK01000001">
    <property type="protein sequence ID" value="TWT75418.1"/>
    <property type="molecule type" value="Genomic_DNA"/>
</dbReference>
<dbReference type="Pfam" id="PF20221">
    <property type="entry name" value="DUF6580"/>
    <property type="match status" value="1"/>
</dbReference>
<keyword evidence="1" id="KW-0472">Membrane</keyword>
<name>A0A5C5YKV5_9BACT</name>
<sequence>MKSLTNPLRRSVSSVSLSSLALLFAAVAIAVAARLLPHPPNFTPLAALGLFAGAMSLRPLVAATVVVAAMLISDAFLGFHPLMPVVYACLLVNLVIGSRWVRQGDDFRWGAAACGRIATGSLIGSVLFFLVTNFAVFLSSYPATGGGLLACYTAAVPFFQYTLTGDLAYSAVLFGAYALCTAKSTSPVYSAA</sequence>
<dbReference type="InterPro" id="IPR046487">
    <property type="entry name" value="DUF6580"/>
</dbReference>
<dbReference type="Proteomes" id="UP000318053">
    <property type="component" value="Unassembled WGS sequence"/>
</dbReference>
<keyword evidence="1" id="KW-1133">Transmembrane helix</keyword>
<organism evidence="2 3">
    <name type="scientific">Allorhodopirellula solitaria</name>
    <dbReference type="NCBI Taxonomy" id="2527987"/>
    <lineage>
        <taxon>Bacteria</taxon>
        <taxon>Pseudomonadati</taxon>
        <taxon>Planctomycetota</taxon>
        <taxon>Planctomycetia</taxon>
        <taxon>Pirellulales</taxon>
        <taxon>Pirellulaceae</taxon>
        <taxon>Allorhodopirellula</taxon>
    </lineage>
</organism>
<dbReference type="AlphaFoldDB" id="A0A5C5YKV5"/>
<feature type="transmembrane region" description="Helical" evidence="1">
    <location>
        <begin position="78"/>
        <end position="96"/>
    </location>
</feature>
<evidence type="ECO:0000256" key="1">
    <source>
        <dbReference type="SAM" id="Phobius"/>
    </source>
</evidence>
<feature type="transmembrane region" description="Helical" evidence="1">
    <location>
        <begin position="45"/>
        <end position="72"/>
    </location>
</feature>
<gene>
    <name evidence="2" type="ORF">CA85_07090</name>
</gene>
<dbReference type="RefSeq" id="WP_186774715.1">
    <property type="nucleotide sequence ID" value="NZ_SJPK01000001.1"/>
</dbReference>
<accession>A0A5C5YKV5</accession>
<evidence type="ECO:0008006" key="4">
    <source>
        <dbReference type="Google" id="ProtNLM"/>
    </source>
</evidence>
<feature type="transmembrane region" description="Helical" evidence="1">
    <location>
        <begin position="12"/>
        <end position="33"/>
    </location>
</feature>
<keyword evidence="3" id="KW-1185">Reference proteome</keyword>
<feature type="transmembrane region" description="Helical" evidence="1">
    <location>
        <begin position="158"/>
        <end position="180"/>
    </location>
</feature>
<reference evidence="2 3" key="1">
    <citation type="submission" date="2019-02" db="EMBL/GenBank/DDBJ databases">
        <title>Deep-cultivation of Planctomycetes and their phenomic and genomic characterization uncovers novel biology.</title>
        <authorList>
            <person name="Wiegand S."/>
            <person name="Jogler M."/>
            <person name="Boedeker C."/>
            <person name="Pinto D."/>
            <person name="Vollmers J."/>
            <person name="Rivas-Marin E."/>
            <person name="Kohn T."/>
            <person name="Peeters S.H."/>
            <person name="Heuer A."/>
            <person name="Rast P."/>
            <person name="Oberbeckmann S."/>
            <person name="Bunk B."/>
            <person name="Jeske O."/>
            <person name="Meyerdierks A."/>
            <person name="Storesund J.E."/>
            <person name="Kallscheuer N."/>
            <person name="Luecker S."/>
            <person name="Lage O.M."/>
            <person name="Pohl T."/>
            <person name="Merkel B.J."/>
            <person name="Hornburger P."/>
            <person name="Mueller R.-W."/>
            <person name="Bruemmer F."/>
            <person name="Labrenz M."/>
            <person name="Spormann A.M."/>
            <person name="Op Den Camp H."/>
            <person name="Overmann J."/>
            <person name="Amann R."/>
            <person name="Jetten M.S.M."/>
            <person name="Mascher T."/>
            <person name="Medema M.H."/>
            <person name="Devos D.P."/>
            <person name="Kaster A.-K."/>
            <person name="Ovreas L."/>
            <person name="Rohde M."/>
            <person name="Galperin M.Y."/>
            <person name="Jogler C."/>
        </authorList>
    </citation>
    <scope>NUCLEOTIDE SEQUENCE [LARGE SCALE GENOMIC DNA]</scope>
    <source>
        <strain evidence="2 3">CA85</strain>
    </source>
</reference>